<name>A0ABV0KB94_9CYAN</name>
<gene>
    <name evidence="5" type="ORF">NC992_24495</name>
</gene>
<keyword evidence="2" id="KW-0677">Repeat</keyword>
<dbReference type="Pfam" id="PF00931">
    <property type="entry name" value="NB-ARC"/>
    <property type="match status" value="1"/>
</dbReference>
<evidence type="ECO:0000313" key="6">
    <source>
        <dbReference type="Proteomes" id="UP001482513"/>
    </source>
</evidence>
<feature type="repeat" description="WD" evidence="3">
    <location>
        <begin position="1079"/>
        <end position="1120"/>
    </location>
</feature>
<organism evidence="5 6">
    <name type="scientific">Leptolyngbya subtilissima DQ-A4</name>
    <dbReference type="NCBI Taxonomy" id="2933933"/>
    <lineage>
        <taxon>Bacteria</taxon>
        <taxon>Bacillati</taxon>
        <taxon>Cyanobacteriota</taxon>
        <taxon>Cyanophyceae</taxon>
        <taxon>Leptolyngbyales</taxon>
        <taxon>Leptolyngbyaceae</taxon>
        <taxon>Leptolyngbya group</taxon>
        <taxon>Leptolyngbya</taxon>
    </lineage>
</organism>
<protein>
    <submittedName>
        <fullName evidence="5">NB-ARC domain-containing protein</fullName>
    </submittedName>
</protein>
<evidence type="ECO:0000313" key="5">
    <source>
        <dbReference type="EMBL" id="MEP0950055.1"/>
    </source>
</evidence>
<dbReference type="Gene3D" id="3.40.50.300">
    <property type="entry name" value="P-loop containing nucleotide triphosphate hydrolases"/>
    <property type="match status" value="1"/>
</dbReference>
<dbReference type="PANTHER" id="PTHR19879:SF9">
    <property type="entry name" value="TRANSCRIPTION INITIATION FACTOR TFIID SUBUNIT 5"/>
    <property type="match status" value="1"/>
</dbReference>
<dbReference type="InterPro" id="IPR020472">
    <property type="entry name" value="WD40_PAC1"/>
</dbReference>
<dbReference type="PRINTS" id="PR00320">
    <property type="entry name" value="GPROTEINBRPT"/>
</dbReference>
<dbReference type="SUPFAM" id="SSF50998">
    <property type="entry name" value="Quinoprotein alcohol dehydrogenase-like"/>
    <property type="match status" value="1"/>
</dbReference>
<accession>A0ABV0KB94</accession>
<evidence type="ECO:0000256" key="3">
    <source>
        <dbReference type="PROSITE-ProRule" id="PRU00221"/>
    </source>
</evidence>
<evidence type="ECO:0000259" key="4">
    <source>
        <dbReference type="PROSITE" id="PS50943"/>
    </source>
</evidence>
<dbReference type="InterPro" id="IPR027417">
    <property type="entry name" value="P-loop_NTPase"/>
</dbReference>
<dbReference type="SUPFAM" id="SSF50978">
    <property type="entry name" value="WD40 repeat-like"/>
    <property type="match status" value="1"/>
</dbReference>
<dbReference type="SUPFAM" id="SSF52540">
    <property type="entry name" value="P-loop containing nucleoside triphosphate hydrolases"/>
    <property type="match status" value="1"/>
</dbReference>
<keyword evidence="1 3" id="KW-0853">WD repeat</keyword>
<dbReference type="InterPro" id="IPR019775">
    <property type="entry name" value="WD40_repeat_CS"/>
</dbReference>
<dbReference type="InterPro" id="IPR001387">
    <property type="entry name" value="Cro/C1-type_HTH"/>
</dbReference>
<feature type="repeat" description="WD" evidence="3">
    <location>
        <begin position="614"/>
        <end position="655"/>
    </location>
</feature>
<dbReference type="PROSITE" id="PS00678">
    <property type="entry name" value="WD_REPEATS_1"/>
    <property type="match status" value="8"/>
</dbReference>
<dbReference type="Pfam" id="PF00400">
    <property type="entry name" value="WD40"/>
    <property type="match status" value="13"/>
</dbReference>
<feature type="repeat" description="WD" evidence="3">
    <location>
        <begin position="995"/>
        <end position="1036"/>
    </location>
</feature>
<dbReference type="Gene3D" id="2.130.10.10">
    <property type="entry name" value="YVTN repeat-like/Quinoprotein amine dehydrogenase"/>
    <property type="match status" value="6"/>
</dbReference>
<dbReference type="SUPFAM" id="SSF141571">
    <property type="entry name" value="Pentapeptide repeat-like"/>
    <property type="match status" value="1"/>
</dbReference>
<dbReference type="EMBL" id="JAMPKX010000019">
    <property type="protein sequence ID" value="MEP0950055.1"/>
    <property type="molecule type" value="Genomic_DNA"/>
</dbReference>
<feature type="repeat" description="WD" evidence="3">
    <location>
        <begin position="1037"/>
        <end position="1078"/>
    </location>
</feature>
<feature type="repeat" description="WD" evidence="3">
    <location>
        <begin position="697"/>
        <end position="738"/>
    </location>
</feature>
<dbReference type="InterPro" id="IPR002182">
    <property type="entry name" value="NB-ARC"/>
</dbReference>
<dbReference type="RefSeq" id="WP_190707565.1">
    <property type="nucleotide sequence ID" value="NZ_JAMPKX010000019.1"/>
</dbReference>
<sequence length="1238" mass="136795">MDKTQKPRRGRAPSARARGVVLSPHGWQRFQAAKQQVESDKNWGKRLTQEDLSERTGLSLNTLARILKRELGVDRQSLEILFQSFELELSKTDHISPIASVEALSGQPANPQQNWDSAVDASVFYGRETELAQLWQWMVVDRCRVVGLLGIGGIGKSTIAVKAALQMQSEFDVIVWRSLANAPSFDDLLISLLKFLMPLHGDDPVIPTTVDGKLSKVMEYLRSQRCLLILDNAETILHSEQVGQWRPSYEAYGQFLRTLGETSHQSCCLLTSREKPREIALLEGDQSVVRSLSLPGLTPDDGRAIFQQKGAFTGSQTEWQTLVNHYGGNPLALKLVASATQDLFDGSVAEVLTYLEQGVFVFEDIRDLLDRQFNRLSVEEQKILYWFAIHREPVAIAEIRENVIGAASQQTVPQQVNSLLRRSLLEKTDGLFFLQPVVMEYVTERLIQQVCTEFTTRQLDVWQSHSLIRVQAKDYIRTMQLRLILQPVMEWLLSAYRNLSEVENRARLLLAQQRSKYGAGYAAGNLINLLVQLKVDLQGSDFSELVVRQADLRQINLVGVNFQNSDLATSLFSETLGVPTSVDISPDGQVFAVGDINGFVYLWNVVSHQLIATFEGHRGGVWAVAFSPDGTTLASGGNDATVRLWDVQSGQCLWISKGHTSRIWSLSFSANRQWLASGSDDQTARVWNLQGDCLHVLKGHTKNVYSVHFSPNHPILASGSKDTSIRIWDVETGKCLNVLQGHSSGIRCVRYSPDGQHLASGGLDGCIQLWIHPPSSKTHSFNPEILLRGHTNWVQNIVFSPESDTLDWVRNIVFSPEGDTLVSSSDDGTLRLWNVQDGYCTNILGEQTVSALALAISTDGQTLISANQDRTVRLWQMPSGQSLKTLSGFTYGEHALSFGPVTVTAAQNQSDSASVGTGLPNQLLASSSSQAGTIYLWQWQVGREPLSSPPYKTLYRETSLISNVSFSPDGQTIATNGEDGSIFLWDVQTGQGDRWIAHDAPVLAVLFNPAGQTLASSSRDRTVRLWDVQTHQCLHVLQGHQSSMRTIAFDPQGRTLASGSYDQTIRLWDVQTGECLQVLEGHRGGVYALAFHPTEPILASGSFDQTIRLWDVQSGACSRILQGHTGIAFTVAISPDGQTIASGSDDQTVRLWSLKTGECLHTMAEHTSWISSVIFSPDSQILLSGSFDRTIKLWDVATGRCVKTVIGDRLYEGMNIQGAKGLTTAQQSILKALGAISR</sequence>
<feature type="repeat" description="WD" evidence="3">
    <location>
        <begin position="954"/>
        <end position="991"/>
    </location>
</feature>
<keyword evidence="6" id="KW-1185">Reference proteome</keyword>
<dbReference type="PROSITE" id="PS50082">
    <property type="entry name" value="WD_REPEATS_2"/>
    <property type="match status" value="13"/>
</dbReference>
<feature type="repeat" description="WD" evidence="3">
    <location>
        <begin position="739"/>
        <end position="770"/>
    </location>
</feature>
<feature type="repeat" description="WD" evidence="3">
    <location>
        <begin position="1121"/>
        <end position="1162"/>
    </location>
</feature>
<feature type="domain" description="HTH cro/C1-type" evidence="4">
    <location>
        <begin position="45"/>
        <end position="92"/>
    </location>
</feature>
<evidence type="ECO:0000256" key="1">
    <source>
        <dbReference type="ARBA" id="ARBA00022574"/>
    </source>
</evidence>
<dbReference type="PRINTS" id="PR00364">
    <property type="entry name" value="DISEASERSIST"/>
</dbReference>
<dbReference type="PANTHER" id="PTHR19879">
    <property type="entry name" value="TRANSCRIPTION INITIATION FACTOR TFIID"/>
    <property type="match status" value="1"/>
</dbReference>
<dbReference type="CDD" id="cd00200">
    <property type="entry name" value="WD40"/>
    <property type="match status" value="2"/>
</dbReference>
<dbReference type="CDD" id="cd00093">
    <property type="entry name" value="HTH_XRE"/>
    <property type="match status" value="1"/>
</dbReference>
<dbReference type="InterPro" id="IPR001680">
    <property type="entry name" value="WD40_rpt"/>
</dbReference>
<dbReference type="PROSITE" id="PS50294">
    <property type="entry name" value="WD_REPEATS_REGION"/>
    <property type="match status" value="12"/>
</dbReference>
<comment type="caution">
    <text evidence="5">The sequence shown here is derived from an EMBL/GenBank/DDBJ whole genome shotgun (WGS) entry which is preliminary data.</text>
</comment>
<dbReference type="InterPro" id="IPR015943">
    <property type="entry name" value="WD40/YVTN_repeat-like_dom_sf"/>
</dbReference>
<feature type="repeat" description="WD" evidence="3">
    <location>
        <begin position="656"/>
        <end position="690"/>
    </location>
</feature>
<feature type="repeat" description="WD" evidence="3">
    <location>
        <begin position="844"/>
        <end position="885"/>
    </location>
</feature>
<dbReference type="PROSITE" id="PS50943">
    <property type="entry name" value="HTH_CROC1"/>
    <property type="match status" value="1"/>
</dbReference>
<evidence type="ECO:0000256" key="2">
    <source>
        <dbReference type="ARBA" id="ARBA00022737"/>
    </source>
</evidence>
<feature type="repeat" description="WD" evidence="3">
    <location>
        <begin position="1163"/>
        <end position="1204"/>
    </location>
</feature>
<reference evidence="5 6" key="1">
    <citation type="submission" date="2022-04" db="EMBL/GenBank/DDBJ databases">
        <title>Positive selection, recombination, and allopatry shape intraspecific diversity of widespread and dominant cyanobacteria.</title>
        <authorList>
            <person name="Wei J."/>
            <person name="Shu W."/>
            <person name="Hu C."/>
        </authorList>
    </citation>
    <scope>NUCLEOTIDE SEQUENCE [LARGE SCALE GENOMIC DNA]</scope>
    <source>
        <strain evidence="5 6">DQ-A4</strain>
    </source>
</reference>
<dbReference type="SMART" id="SM00320">
    <property type="entry name" value="WD40"/>
    <property type="match status" value="14"/>
</dbReference>
<feature type="repeat" description="WD" evidence="3">
    <location>
        <begin position="580"/>
        <end position="613"/>
    </location>
</feature>
<proteinExistence type="predicted"/>
<feature type="repeat" description="WD" evidence="3">
    <location>
        <begin position="809"/>
        <end position="843"/>
    </location>
</feature>
<dbReference type="Proteomes" id="UP001482513">
    <property type="component" value="Unassembled WGS sequence"/>
</dbReference>
<dbReference type="InterPro" id="IPR011047">
    <property type="entry name" value="Quinoprotein_ADH-like_sf"/>
</dbReference>
<dbReference type="InterPro" id="IPR036322">
    <property type="entry name" value="WD40_repeat_dom_sf"/>
</dbReference>